<comment type="caution">
    <text evidence="2">The sequence shown here is derived from an EMBL/GenBank/DDBJ whole genome shotgun (WGS) entry which is preliminary data.</text>
</comment>
<accession>A0ABP9NV03</accession>
<dbReference type="Pfam" id="PF03537">
    <property type="entry name" value="Glyco_hydro_114"/>
    <property type="match status" value="1"/>
</dbReference>
<dbReference type="InterPro" id="IPR017853">
    <property type="entry name" value="GH"/>
</dbReference>
<dbReference type="Proteomes" id="UP001499852">
    <property type="component" value="Unassembled WGS sequence"/>
</dbReference>
<keyword evidence="3" id="KW-1185">Reference proteome</keyword>
<feature type="domain" description="Glycoside-hydrolase family GH114 TIM-barrel" evidence="1">
    <location>
        <begin position="85"/>
        <end position="312"/>
    </location>
</feature>
<dbReference type="PANTHER" id="PTHR35882:SF2">
    <property type="entry name" value="PELA"/>
    <property type="match status" value="1"/>
</dbReference>
<protein>
    <recommendedName>
        <fullName evidence="1">Glycoside-hydrolase family GH114 TIM-barrel domain-containing protein</fullName>
    </recommendedName>
</protein>
<dbReference type="InterPro" id="IPR016063">
    <property type="entry name" value="TM1410_Glycdase"/>
</dbReference>
<dbReference type="SUPFAM" id="SSF51445">
    <property type="entry name" value="(Trans)glycosidases"/>
    <property type="match status" value="1"/>
</dbReference>
<evidence type="ECO:0000313" key="2">
    <source>
        <dbReference type="EMBL" id="GAA5134751.1"/>
    </source>
</evidence>
<proteinExistence type="predicted"/>
<sequence length="318" mass="36109">MIRMKRILLPILWGFSVCGLAETVALKPESMAYVLQADSLAASREAVVERLASCGRDVIVLDAAYNTAAKGPWTVEELAKIRQGKAGRRVLAYVSIGEAEDYRPYWQKNWDADKDGKPDASAPAFLNTENPDWKGNYRVRFWQSEWQKIMLPAVDQVVQQGFDGIYLDIVDAFEFYEYDAVSKDWQDNRVNSETGRPYRQDMIAWVETIAKRARAKNPRFWVIPQNAAALLQDKKYRQMISGIGVEDLLVKGKRLSRETEMRHVIGFLEKLKAEGKPILLIDYPKSDSIHAAAFDQAAKLGFSLLLTDRELTTLGESR</sequence>
<organism evidence="2 3">
    <name type="scientific">Prosthecobacter algae</name>
    <dbReference type="NCBI Taxonomy" id="1144682"/>
    <lineage>
        <taxon>Bacteria</taxon>
        <taxon>Pseudomonadati</taxon>
        <taxon>Verrucomicrobiota</taxon>
        <taxon>Verrucomicrobiia</taxon>
        <taxon>Verrucomicrobiales</taxon>
        <taxon>Verrucomicrobiaceae</taxon>
        <taxon>Prosthecobacter</taxon>
    </lineage>
</organism>
<reference evidence="3" key="1">
    <citation type="journal article" date="2019" name="Int. J. Syst. Evol. Microbiol.">
        <title>The Global Catalogue of Microorganisms (GCM) 10K type strain sequencing project: providing services to taxonomists for standard genome sequencing and annotation.</title>
        <authorList>
            <consortium name="The Broad Institute Genomics Platform"/>
            <consortium name="The Broad Institute Genome Sequencing Center for Infectious Disease"/>
            <person name="Wu L."/>
            <person name="Ma J."/>
        </authorList>
    </citation>
    <scope>NUCLEOTIDE SEQUENCE [LARGE SCALE GENOMIC DNA]</scope>
    <source>
        <strain evidence="3">JCM 18053</strain>
    </source>
</reference>
<dbReference type="PANTHER" id="PTHR35882">
    <property type="entry name" value="PELA"/>
    <property type="match status" value="1"/>
</dbReference>
<name>A0ABP9NV03_9BACT</name>
<gene>
    <name evidence="2" type="ORF">GCM10023213_07010</name>
</gene>
<dbReference type="InterPro" id="IPR013785">
    <property type="entry name" value="Aldolase_TIM"/>
</dbReference>
<dbReference type="NCBIfam" id="TIGR01370">
    <property type="entry name" value="MJ1477/TM1410 family putative glycoside hydrolase"/>
    <property type="match status" value="1"/>
</dbReference>
<dbReference type="Gene3D" id="3.20.20.70">
    <property type="entry name" value="Aldolase class I"/>
    <property type="match status" value="1"/>
</dbReference>
<evidence type="ECO:0000313" key="3">
    <source>
        <dbReference type="Proteomes" id="UP001499852"/>
    </source>
</evidence>
<dbReference type="EMBL" id="BAABIA010000001">
    <property type="protein sequence ID" value="GAA5134751.1"/>
    <property type="molecule type" value="Genomic_DNA"/>
</dbReference>
<dbReference type="InterPro" id="IPR004352">
    <property type="entry name" value="GH114_TIM-barrel"/>
</dbReference>
<evidence type="ECO:0000259" key="1">
    <source>
        <dbReference type="Pfam" id="PF03537"/>
    </source>
</evidence>